<keyword evidence="2" id="KW-0238">DNA-binding</keyword>
<sequence>MDHLSSIQNNNIHEDNPIELDKNKTESGNLNKYSRRSWSQQEDDQLRQAIKLYGTNWLIVASALQNRNPSQCAQRWKRIKPNNVFRKRQLWTQKEDQLLLKLVEFHKKNWVQIAKKIPNRTSKQVRERYVNNLNPEINQEPFTDAEDNRIVEGYKNYGSQWSKISKMLQGRPVYYKNIQENVIKNRFYSYLRKKYLKIENPYYVIPQKNQEFSFSNTSKVRHNQSKKKKLLNKVQYNINLNLSKQLEKIEDNNYQIEISQFRNVINEQDKISKNAFNIVQKKPSQVSNYDQYQEYYSGHKRKQKKIKEVSNESFDLVKEEEQQQNHYYYATPNFENIEKLSANFYSTSYAFNTIQPNNIMYCYQPQFETPYVPPYIVTNPIIQYGVASQETLLQRSQDIQKKYLSQ</sequence>
<dbReference type="GO" id="GO:0001006">
    <property type="term" value="F:RNA polymerase III type 3 promoter sequence-specific DNA binding"/>
    <property type="evidence" value="ECO:0007669"/>
    <property type="project" value="TreeGrafter"/>
</dbReference>
<keyword evidence="3" id="KW-0804">Transcription</keyword>
<feature type="domain" description="HTH myb-type" evidence="8">
    <location>
        <begin position="83"/>
        <end position="137"/>
    </location>
</feature>
<feature type="domain" description="HTH myb-type" evidence="8">
    <location>
        <begin position="35"/>
        <end position="78"/>
    </location>
</feature>
<dbReference type="PROSITE" id="PS50090">
    <property type="entry name" value="MYB_LIKE"/>
    <property type="match status" value="3"/>
</dbReference>
<evidence type="ECO:0000256" key="4">
    <source>
        <dbReference type="ARBA" id="ARBA00023242"/>
    </source>
</evidence>
<protein>
    <recommendedName>
        <fullName evidence="11">Myb-like DNA-binding domain protein</fullName>
    </recommendedName>
</protein>
<keyword evidence="10" id="KW-1185">Reference proteome</keyword>
<dbReference type="InterPro" id="IPR051575">
    <property type="entry name" value="Myb-like_DNA-bd"/>
</dbReference>
<name>A0A8S1JNP6_PARPR</name>
<dbReference type="PANTHER" id="PTHR46621">
    <property type="entry name" value="SNRNA-ACTIVATING PROTEIN COMPLEX SUBUNIT 4"/>
    <property type="match status" value="1"/>
</dbReference>
<feature type="domain" description="Myb-like" evidence="6">
    <location>
        <begin position="134"/>
        <end position="191"/>
    </location>
</feature>
<accession>A0A8S1JNP6</accession>
<keyword evidence="1" id="KW-0805">Transcription regulation</keyword>
<feature type="domain" description="Myb-like" evidence="6">
    <location>
        <begin position="83"/>
        <end position="133"/>
    </location>
</feature>
<dbReference type="PROSITE" id="PS51294">
    <property type="entry name" value="HTH_MYB"/>
    <property type="match status" value="3"/>
</dbReference>
<dbReference type="Proteomes" id="UP000688137">
    <property type="component" value="Unassembled WGS sequence"/>
</dbReference>
<dbReference type="AlphaFoldDB" id="A0A8S1JNP6"/>
<feature type="domain" description="HTH myb-type" evidence="8">
    <location>
        <begin position="141"/>
        <end position="195"/>
    </location>
</feature>
<dbReference type="EMBL" id="CAJJDM010000001">
    <property type="protein sequence ID" value="CAD8043247.1"/>
    <property type="molecule type" value="Genomic_DNA"/>
</dbReference>
<dbReference type="Pfam" id="PF00249">
    <property type="entry name" value="Myb_DNA-binding"/>
    <property type="match status" value="1"/>
</dbReference>
<evidence type="ECO:0000256" key="5">
    <source>
        <dbReference type="SAM" id="MobiDB-lite"/>
    </source>
</evidence>
<evidence type="ECO:0000256" key="3">
    <source>
        <dbReference type="ARBA" id="ARBA00023163"/>
    </source>
</evidence>
<feature type="compositionally biased region" description="Polar residues" evidence="5">
    <location>
        <begin position="1"/>
        <end position="11"/>
    </location>
</feature>
<evidence type="ECO:0000256" key="1">
    <source>
        <dbReference type="ARBA" id="ARBA00023015"/>
    </source>
</evidence>
<dbReference type="OMA" id="YYHPILH"/>
<dbReference type="GO" id="GO:0019185">
    <property type="term" value="C:snRNA-activating protein complex"/>
    <property type="evidence" value="ECO:0007669"/>
    <property type="project" value="TreeGrafter"/>
</dbReference>
<feature type="region of interest" description="Disordered" evidence="5">
    <location>
        <begin position="1"/>
        <end position="26"/>
    </location>
</feature>
<comment type="caution">
    <text evidence="9">The sequence shown here is derived from an EMBL/GenBank/DDBJ whole genome shotgun (WGS) entry which is preliminary data.</text>
</comment>
<dbReference type="Pfam" id="PF13921">
    <property type="entry name" value="Myb_DNA-bind_6"/>
    <property type="match status" value="1"/>
</dbReference>
<evidence type="ECO:0000313" key="9">
    <source>
        <dbReference type="EMBL" id="CAD8043247.1"/>
    </source>
</evidence>
<keyword evidence="4" id="KW-0539">Nucleus</keyword>
<feature type="compositionally biased region" description="Basic and acidic residues" evidence="5">
    <location>
        <begin position="12"/>
        <end position="25"/>
    </location>
</feature>
<evidence type="ECO:0008006" key="11">
    <source>
        <dbReference type="Google" id="ProtNLM"/>
    </source>
</evidence>
<dbReference type="InterPro" id="IPR017884">
    <property type="entry name" value="SANT_dom"/>
</dbReference>
<gene>
    <name evidence="9" type="ORF">PPRIM_AZ9-3.1.T0040471</name>
</gene>
<reference evidence="9" key="1">
    <citation type="submission" date="2021-01" db="EMBL/GenBank/DDBJ databases">
        <authorList>
            <consortium name="Genoscope - CEA"/>
            <person name="William W."/>
        </authorList>
    </citation>
    <scope>NUCLEOTIDE SEQUENCE</scope>
</reference>
<dbReference type="PANTHER" id="PTHR46621:SF1">
    <property type="entry name" value="SNRNA-ACTIVATING PROTEIN COMPLEX SUBUNIT 4"/>
    <property type="match status" value="1"/>
</dbReference>
<evidence type="ECO:0000259" key="7">
    <source>
        <dbReference type="PROSITE" id="PS51293"/>
    </source>
</evidence>
<dbReference type="InterPro" id="IPR001005">
    <property type="entry name" value="SANT/Myb"/>
</dbReference>
<dbReference type="PROSITE" id="PS51293">
    <property type="entry name" value="SANT"/>
    <property type="match status" value="1"/>
</dbReference>
<evidence type="ECO:0000313" key="10">
    <source>
        <dbReference type="Proteomes" id="UP000688137"/>
    </source>
</evidence>
<dbReference type="GO" id="GO:0000978">
    <property type="term" value="F:RNA polymerase II cis-regulatory region sequence-specific DNA binding"/>
    <property type="evidence" value="ECO:0007669"/>
    <property type="project" value="TreeGrafter"/>
</dbReference>
<evidence type="ECO:0000256" key="2">
    <source>
        <dbReference type="ARBA" id="ARBA00023125"/>
    </source>
</evidence>
<organism evidence="9 10">
    <name type="scientific">Paramecium primaurelia</name>
    <dbReference type="NCBI Taxonomy" id="5886"/>
    <lineage>
        <taxon>Eukaryota</taxon>
        <taxon>Sar</taxon>
        <taxon>Alveolata</taxon>
        <taxon>Ciliophora</taxon>
        <taxon>Intramacronucleata</taxon>
        <taxon>Oligohymenophorea</taxon>
        <taxon>Peniculida</taxon>
        <taxon>Parameciidae</taxon>
        <taxon>Paramecium</taxon>
    </lineage>
</organism>
<feature type="domain" description="Myb-like" evidence="6">
    <location>
        <begin position="30"/>
        <end position="80"/>
    </location>
</feature>
<dbReference type="GO" id="GO:0042796">
    <property type="term" value="P:snRNA transcription by RNA polymerase III"/>
    <property type="evidence" value="ECO:0007669"/>
    <property type="project" value="TreeGrafter"/>
</dbReference>
<dbReference type="GO" id="GO:0042795">
    <property type="term" value="P:snRNA transcription by RNA polymerase II"/>
    <property type="evidence" value="ECO:0007669"/>
    <property type="project" value="TreeGrafter"/>
</dbReference>
<proteinExistence type="predicted"/>
<dbReference type="SMART" id="SM00717">
    <property type="entry name" value="SANT"/>
    <property type="match status" value="3"/>
</dbReference>
<evidence type="ECO:0000259" key="8">
    <source>
        <dbReference type="PROSITE" id="PS51294"/>
    </source>
</evidence>
<dbReference type="InterPro" id="IPR017930">
    <property type="entry name" value="Myb_dom"/>
</dbReference>
<dbReference type="CDD" id="cd00167">
    <property type="entry name" value="SANT"/>
    <property type="match status" value="3"/>
</dbReference>
<feature type="domain" description="SANT" evidence="7">
    <location>
        <begin position="91"/>
        <end position="131"/>
    </location>
</feature>
<evidence type="ECO:0000259" key="6">
    <source>
        <dbReference type="PROSITE" id="PS50090"/>
    </source>
</evidence>